<dbReference type="SUPFAM" id="SSF53706">
    <property type="entry name" value="Formate dehydrogenase/DMSO reductase, domains 1-3"/>
    <property type="match status" value="1"/>
</dbReference>
<dbReference type="InterPro" id="IPR007419">
    <property type="entry name" value="BFD-like_2Fe2S-bd_dom"/>
</dbReference>
<evidence type="ECO:0000256" key="7">
    <source>
        <dbReference type="ARBA" id="ARBA00023002"/>
    </source>
</evidence>
<comment type="caution">
    <text evidence="12">The sequence shown here is derived from an EMBL/GenBank/DDBJ whole genome shotgun (WGS) entry which is preliminary data.</text>
</comment>
<keyword evidence="13" id="KW-1185">Reference proteome</keyword>
<dbReference type="Proteomes" id="UP000006322">
    <property type="component" value="Unassembled WGS sequence"/>
</dbReference>
<keyword evidence="6" id="KW-0479">Metal-binding</keyword>
<dbReference type="InterPro" id="IPR006963">
    <property type="entry name" value="Mopterin_OxRdtase_4Fe-4S_dom"/>
</dbReference>
<dbReference type="PANTHER" id="PTHR43105">
    <property type="entry name" value="RESPIRATORY NITRATE REDUCTASE"/>
    <property type="match status" value="1"/>
</dbReference>
<dbReference type="InterPro" id="IPR009010">
    <property type="entry name" value="Asp_de-COase-like_dom_sf"/>
</dbReference>
<accession>K6ZYP0</accession>
<evidence type="ECO:0000256" key="9">
    <source>
        <dbReference type="ARBA" id="ARBA00023014"/>
    </source>
</evidence>
<dbReference type="Gene3D" id="1.10.10.1100">
    <property type="entry name" value="BFD-like [2Fe-2S]-binding domain"/>
    <property type="match status" value="1"/>
</dbReference>
<dbReference type="PROSITE" id="PS00551">
    <property type="entry name" value="MOLYBDOPTERIN_PROK_1"/>
    <property type="match status" value="1"/>
</dbReference>
<keyword evidence="4" id="KW-0004">4Fe-4S</keyword>
<protein>
    <submittedName>
        <fullName evidence="12">Nitrate reductase</fullName>
    </submittedName>
</protein>
<comment type="cofactor">
    <cofactor evidence="1">
        <name>Mo-bis(molybdopterin guanine dinucleotide)</name>
        <dbReference type="ChEBI" id="CHEBI:60539"/>
    </cofactor>
</comment>
<dbReference type="Gene3D" id="2.40.40.20">
    <property type="match status" value="1"/>
</dbReference>
<keyword evidence="10" id="KW-0534">Nitrate assimilation</keyword>
<dbReference type="OrthoDB" id="9810782at2"/>
<evidence type="ECO:0000313" key="13">
    <source>
        <dbReference type="Proteomes" id="UP000006322"/>
    </source>
</evidence>
<evidence type="ECO:0000256" key="8">
    <source>
        <dbReference type="ARBA" id="ARBA00023004"/>
    </source>
</evidence>
<name>K6ZYP0_9ALTE</name>
<dbReference type="InterPro" id="IPR006656">
    <property type="entry name" value="Mopterin_OxRdtase"/>
</dbReference>
<evidence type="ECO:0000256" key="2">
    <source>
        <dbReference type="ARBA" id="ARBA00001966"/>
    </source>
</evidence>
<evidence type="ECO:0000256" key="5">
    <source>
        <dbReference type="ARBA" id="ARBA00022505"/>
    </source>
</evidence>
<dbReference type="Gene3D" id="3.40.228.10">
    <property type="entry name" value="Dimethylsulfoxide Reductase, domain 2"/>
    <property type="match status" value="1"/>
</dbReference>
<dbReference type="GO" id="GO:0042128">
    <property type="term" value="P:nitrate assimilation"/>
    <property type="evidence" value="ECO:0007669"/>
    <property type="project" value="UniProtKB-KW"/>
</dbReference>
<evidence type="ECO:0000313" key="12">
    <source>
        <dbReference type="EMBL" id="GAC33843.1"/>
    </source>
</evidence>
<evidence type="ECO:0000259" key="11">
    <source>
        <dbReference type="PROSITE" id="PS51669"/>
    </source>
</evidence>
<dbReference type="Pfam" id="PF00384">
    <property type="entry name" value="Molybdopterin"/>
    <property type="match status" value="1"/>
</dbReference>
<dbReference type="PANTHER" id="PTHR43105:SF9">
    <property type="entry name" value="NADPH-FE(3+) OXIDOREDUCTASE SUBUNIT ALPHA"/>
    <property type="match status" value="1"/>
</dbReference>
<dbReference type="InterPro" id="IPR041854">
    <property type="entry name" value="BFD-like_2Fe2S-bd_dom_sf"/>
</dbReference>
<keyword evidence="8" id="KW-0408">Iron</keyword>
<keyword evidence="7" id="KW-0560">Oxidoreductase</keyword>
<evidence type="ECO:0000256" key="10">
    <source>
        <dbReference type="ARBA" id="ARBA00023063"/>
    </source>
</evidence>
<dbReference type="PROSITE" id="PS51669">
    <property type="entry name" value="4FE4S_MOW_BIS_MGD"/>
    <property type="match status" value="1"/>
</dbReference>
<evidence type="ECO:0000256" key="4">
    <source>
        <dbReference type="ARBA" id="ARBA00022485"/>
    </source>
</evidence>
<dbReference type="CDD" id="cd02754">
    <property type="entry name" value="MopB_Nitrate-R-NapA-like"/>
    <property type="match status" value="1"/>
</dbReference>
<dbReference type="Gene3D" id="2.20.25.90">
    <property type="entry name" value="ADC-like domains"/>
    <property type="match status" value="1"/>
</dbReference>
<dbReference type="GO" id="GO:0016491">
    <property type="term" value="F:oxidoreductase activity"/>
    <property type="evidence" value="ECO:0007669"/>
    <property type="project" value="UniProtKB-KW"/>
</dbReference>
<keyword evidence="9" id="KW-0411">Iron-sulfur</keyword>
<sequence length="982" mass="106785">MTDITPQSQLPHQASNVAVKQPSCSQLSTTTCPYCGVGCGVDVTSELQGNTGQLLSVKGTADHPANFGRLCVKGSKLAETNSTQGRLLAPLVNGETVQWSEAIATIADKFSDVIKQHGPDAVAFYVSGQLLTEDYYVANKLMKGYIGSANIDTNSRLCMSSAVAAYKRAFGADTVPCCYEDLEQTELLVLVGSNAAWTHPVLFQRIERAKKINPNMRLVFIDPRRTASCEAGDLHLPLKPGSDVALFNGLLHYLAKNDVVEQEYIHAFTQGFTDTLGACEPWTLDAVAQHCDLSVTQVEQFYTMFASSDSALSFYSMGVNQSTSGVDKANAIINCHLATGKMGRQGCGPFSITGQPNAMGGREVGGLANMLACHMDIDNSEHRSIVQDYWQSPRIATQPGLKAVDLFDAIEQGSVKAVWIMATNPMVSMPNRHKIKAALEKCEMVVVSDCVANNDTVNMADVVLPATGWSEKNGTVTNSERRISRQRGFLPPPGQTRHDWQIICDVAKAMGFSAGFNFSTASEIFAEYCGLTAEKNNGNRDLDLSGLCGLTQGQYDNLMPIQWPVNQANPQGVKRMFSDGRYFTPSKKAQFIALEVRTPEQLTSSDFPFVLNSGRVRDQWHTMTRTGTSADLTRHIPYATLSMHSRDAAQLAVKSGDLLALSSTVSPSDSQVILPVQIDDGQRLGEFFAPIHWSEQNASSANISHLYTDANDRISGQPELKHAAISVTKVRFLHHGQIFIADDVHQRESVLRMMCAQLDYWRLSKIAGGDMLTFASGRISLCELPDYTTGEHKVGVAEDAIPVLVLKDLMQQASQGPYSWAVYQAGAQQSLYAVQDEKLQFAAFSALQPIDINTLWLSALLAEGSLNIEQKSALLRSEPEAEFKQGRLICSCFKVGINAIVSEIEQGCSSVDGLGETLKCGTNCGSCKSELQQLIKLHGHTRSSTFIDSAVVSSDTPNASVQNQANQPSKHSGERIAVETLL</sequence>
<dbReference type="GO" id="GO:0043546">
    <property type="term" value="F:molybdopterin cofactor binding"/>
    <property type="evidence" value="ECO:0007669"/>
    <property type="project" value="InterPro"/>
</dbReference>
<keyword evidence="5" id="KW-0500">Molybdenum</keyword>
<evidence type="ECO:0000256" key="3">
    <source>
        <dbReference type="ARBA" id="ARBA00008747"/>
    </source>
</evidence>
<dbReference type="Gene3D" id="3.40.50.740">
    <property type="match status" value="1"/>
</dbReference>
<dbReference type="Pfam" id="PF01568">
    <property type="entry name" value="Molydop_binding"/>
    <property type="match status" value="1"/>
</dbReference>
<dbReference type="InterPro" id="IPR041957">
    <property type="entry name" value="CT_Nitrate-R-NapA-like"/>
</dbReference>
<dbReference type="SUPFAM" id="SSF50692">
    <property type="entry name" value="ADC-like"/>
    <property type="match status" value="1"/>
</dbReference>
<organism evidence="12 13">
    <name type="scientific">Paraglaciecola polaris LMG 21857</name>
    <dbReference type="NCBI Taxonomy" id="1129793"/>
    <lineage>
        <taxon>Bacteria</taxon>
        <taxon>Pseudomonadati</taxon>
        <taxon>Pseudomonadota</taxon>
        <taxon>Gammaproteobacteria</taxon>
        <taxon>Alteromonadales</taxon>
        <taxon>Alteromonadaceae</taxon>
        <taxon>Paraglaciecola</taxon>
    </lineage>
</organism>
<dbReference type="GO" id="GO:0046872">
    <property type="term" value="F:metal ion binding"/>
    <property type="evidence" value="ECO:0007669"/>
    <property type="project" value="UniProtKB-KW"/>
</dbReference>
<dbReference type="GO" id="GO:0016020">
    <property type="term" value="C:membrane"/>
    <property type="evidence" value="ECO:0007669"/>
    <property type="project" value="TreeGrafter"/>
</dbReference>
<feature type="domain" description="4Fe-4S Mo/W bis-MGD-type" evidence="11">
    <location>
        <begin position="25"/>
        <end position="85"/>
    </location>
</feature>
<dbReference type="STRING" id="1129793.GPLA_2950"/>
<proteinExistence type="inferred from homology"/>
<dbReference type="GO" id="GO:0051539">
    <property type="term" value="F:4 iron, 4 sulfur cluster binding"/>
    <property type="evidence" value="ECO:0007669"/>
    <property type="project" value="UniProtKB-KW"/>
</dbReference>
<dbReference type="CDD" id="cd02791">
    <property type="entry name" value="MopB_CT_Nitrate-R-NapA-like"/>
    <property type="match status" value="1"/>
</dbReference>
<dbReference type="InterPro" id="IPR027467">
    <property type="entry name" value="MopterinOxRdtase_cofactor_BS"/>
</dbReference>
<dbReference type="Pfam" id="PF04879">
    <property type="entry name" value="Molybdop_Fe4S4"/>
    <property type="match status" value="1"/>
</dbReference>
<dbReference type="InterPro" id="IPR006657">
    <property type="entry name" value="MoPterin_dinucl-bd_dom"/>
</dbReference>
<dbReference type="SMART" id="SM00926">
    <property type="entry name" value="Molybdop_Fe4S4"/>
    <property type="match status" value="1"/>
</dbReference>
<dbReference type="InterPro" id="IPR050123">
    <property type="entry name" value="Prok_molybdopt-oxidoreductase"/>
</dbReference>
<dbReference type="AlphaFoldDB" id="K6ZYP0"/>
<dbReference type="RefSeq" id="WP_007105610.1">
    <property type="nucleotide sequence ID" value="NZ_BAER01000074.1"/>
</dbReference>
<dbReference type="Pfam" id="PF04324">
    <property type="entry name" value="Fer2_BFD"/>
    <property type="match status" value="1"/>
</dbReference>
<comment type="similarity">
    <text evidence="3">Belongs to the prokaryotic molybdopterin-containing oxidoreductase family. NasA/NapA/NarB subfamily.</text>
</comment>
<reference evidence="13" key="1">
    <citation type="journal article" date="2014" name="Environ. Microbiol.">
        <title>Comparative genomics of the marine bacterial genus Glaciecola reveals the high degree of genomic diversity and genomic characteristic for cold adaptation.</title>
        <authorList>
            <person name="Qin Q.L."/>
            <person name="Xie B.B."/>
            <person name="Yu Y."/>
            <person name="Shu Y.L."/>
            <person name="Rong J.C."/>
            <person name="Zhang Y.J."/>
            <person name="Zhao D.L."/>
            <person name="Chen X.L."/>
            <person name="Zhang X.Y."/>
            <person name="Chen B."/>
            <person name="Zhou B.C."/>
            <person name="Zhang Y.Z."/>
        </authorList>
    </citation>
    <scope>NUCLEOTIDE SEQUENCE [LARGE SCALE GENOMIC DNA]</scope>
    <source>
        <strain evidence="13">LMG 21857</strain>
    </source>
</reference>
<evidence type="ECO:0000256" key="1">
    <source>
        <dbReference type="ARBA" id="ARBA00001942"/>
    </source>
</evidence>
<dbReference type="EMBL" id="BAER01000074">
    <property type="protein sequence ID" value="GAC33843.1"/>
    <property type="molecule type" value="Genomic_DNA"/>
</dbReference>
<dbReference type="GO" id="GO:1990204">
    <property type="term" value="C:oxidoreductase complex"/>
    <property type="evidence" value="ECO:0007669"/>
    <property type="project" value="UniProtKB-ARBA"/>
</dbReference>
<evidence type="ECO:0000256" key="6">
    <source>
        <dbReference type="ARBA" id="ARBA00022723"/>
    </source>
</evidence>
<dbReference type="GO" id="GO:0045333">
    <property type="term" value="P:cellular respiration"/>
    <property type="evidence" value="ECO:0007669"/>
    <property type="project" value="UniProtKB-ARBA"/>
</dbReference>
<comment type="cofactor">
    <cofactor evidence="2">
        <name>[4Fe-4S] cluster</name>
        <dbReference type="ChEBI" id="CHEBI:49883"/>
    </cofactor>
</comment>
<gene>
    <name evidence="12" type="primary">narB</name>
    <name evidence="12" type="ORF">GPLA_2950</name>
</gene>